<name>X1JKK1_9ZZZZ</name>
<protein>
    <submittedName>
        <fullName evidence="1">Uncharacterized protein</fullName>
    </submittedName>
</protein>
<proteinExistence type="predicted"/>
<comment type="caution">
    <text evidence="1">The sequence shown here is derived from an EMBL/GenBank/DDBJ whole genome shotgun (WGS) entry which is preliminary data.</text>
</comment>
<accession>X1JKK1</accession>
<sequence>MKERVIIRVLIPECTLEEAVKIKQAIDAVVNKLANVTVELSTAPVRTR</sequence>
<reference evidence="1" key="1">
    <citation type="journal article" date="2014" name="Front. Microbiol.">
        <title>High frequency of phylogenetically diverse reductive dehalogenase-homologous genes in deep subseafloor sedimentary metagenomes.</title>
        <authorList>
            <person name="Kawai M."/>
            <person name="Futagami T."/>
            <person name="Toyoda A."/>
            <person name="Takaki Y."/>
            <person name="Nishi S."/>
            <person name="Hori S."/>
            <person name="Arai W."/>
            <person name="Tsubouchi T."/>
            <person name="Morono Y."/>
            <person name="Uchiyama I."/>
            <person name="Ito T."/>
            <person name="Fujiyama A."/>
            <person name="Inagaki F."/>
            <person name="Takami H."/>
        </authorList>
    </citation>
    <scope>NUCLEOTIDE SEQUENCE</scope>
    <source>
        <strain evidence="1">Expedition CK06-06</strain>
    </source>
</reference>
<evidence type="ECO:0000313" key="1">
    <source>
        <dbReference type="EMBL" id="GAH95266.1"/>
    </source>
</evidence>
<gene>
    <name evidence="1" type="ORF">S06H3_06853</name>
</gene>
<organism evidence="1">
    <name type="scientific">marine sediment metagenome</name>
    <dbReference type="NCBI Taxonomy" id="412755"/>
    <lineage>
        <taxon>unclassified sequences</taxon>
        <taxon>metagenomes</taxon>
        <taxon>ecological metagenomes</taxon>
    </lineage>
</organism>
<dbReference type="AlphaFoldDB" id="X1JKK1"/>
<dbReference type="EMBL" id="BARV01002713">
    <property type="protein sequence ID" value="GAH95266.1"/>
    <property type="molecule type" value="Genomic_DNA"/>
</dbReference>